<keyword evidence="3" id="KW-1003">Cell membrane</keyword>
<dbReference type="AlphaFoldDB" id="A1WLQ8"/>
<sequence>MMKRHTGKGRDHGFTLIELMVTIALVAVMMTLAAPSFVQYLRNSELTSLTNTLLAAINAAKSEAMKSGKSAFVQPLGTGWASGWVVYVNREKQSNPGMATIVQKQEPVKSYFSIAGNGTAGESGPYIRFDSSGYSVTTGGAPAALTLTIQRTDTDSASEIRHIIVARTGRVRACKPKLSANNNNVVNAGPDC</sequence>
<dbReference type="InterPro" id="IPR045584">
    <property type="entry name" value="Pilin-like"/>
</dbReference>
<dbReference type="GO" id="GO:0015627">
    <property type="term" value="C:type II protein secretion system complex"/>
    <property type="evidence" value="ECO:0007669"/>
    <property type="project" value="InterPro"/>
</dbReference>
<feature type="domain" description="General secretion pathway GspH" evidence="12">
    <location>
        <begin position="50"/>
        <end position="169"/>
    </location>
</feature>
<evidence type="ECO:0000259" key="12">
    <source>
        <dbReference type="Pfam" id="PF12019"/>
    </source>
</evidence>
<keyword evidence="7 11" id="KW-1133">Transmembrane helix</keyword>
<dbReference type="InterPro" id="IPR022346">
    <property type="entry name" value="T2SS_GspH"/>
</dbReference>
<evidence type="ECO:0000256" key="8">
    <source>
        <dbReference type="ARBA" id="ARBA00023136"/>
    </source>
</evidence>
<protein>
    <recommendedName>
        <fullName evidence="2">Type II secretion system protein H</fullName>
    </recommendedName>
    <alternativeName>
        <fullName evidence="10">General secretion pathway protein H</fullName>
    </alternativeName>
</protein>
<dbReference type="KEGG" id="vei:Veis_2827"/>
<dbReference type="eggNOG" id="COG4970">
    <property type="taxonomic scope" value="Bacteria"/>
</dbReference>
<dbReference type="GO" id="GO:0015628">
    <property type="term" value="P:protein secretion by the type II secretion system"/>
    <property type="evidence" value="ECO:0007669"/>
    <property type="project" value="InterPro"/>
</dbReference>
<keyword evidence="8 11" id="KW-0472">Membrane</keyword>
<evidence type="ECO:0000313" key="14">
    <source>
        <dbReference type="Proteomes" id="UP000000374"/>
    </source>
</evidence>
<dbReference type="PROSITE" id="PS00409">
    <property type="entry name" value="PROKAR_NTER_METHYL"/>
    <property type="match status" value="1"/>
</dbReference>
<evidence type="ECO:0000256" key="1">
    <source>
        <dbReference type="ARBA" id="ARBA00004377"/>
    </source>
</evidence>
<organism evidence="13 14">
    <name type="scientific">Verminephrobacter eiseniae (strain EF01-2)</name>
    <dbReference type="NCBI Taxonomy" id="391735"/>
    <lineage>
        <taxon>Bacteria</taxon>
        <taxon>Pseudomonadati</taxon>
        <taxon>Pseudomonadota</taxon>
        <taxon>Betaproteobacteria</taxon>
        <taxon>Burkholderiales</taxon>
        <taxon>Comamonadaceae</taxon>
        <taxon>Verminephrobacter</taxon>
    </lineage>
</organism>
<comment type="similarity">
    <text evidence="9">Belongs to the GSP H family.</text>
</comment>
<evidence type="ECO:0000256" key="4">
    <source>
        <dbReference type="ARBA" id="ARBA00022481"/>
    </source>
</evidence>
<keyword evidence="4" id="KW-0488">Methylation</keyword>
<name>A1WLQ8_VEREI</name>
<dbReference type="OrthoDB" id="8592199at2"/>
<feature type="transmembrane region" description="Helical" evidence="11">
    <location>
        <begin position="12"/>
        <end position="34"/>
    </location>
</feature>
<dbReference type="GO" id="GO:0005886">
    <property type="term" value="C:plasma membrane"/>
    <property type="evidence" value="ECO:0007669"/>
    <property type="project" value="UniProtKB-SubCell"/>
</dbReference>
<dbReference type="STRING" id="391735.Veis_2827"/>
<evidence type="ECO:0000256" key="9">
    <source>
        <dbReference type="ARBA" id="ARBA00025772"/>
    </source>
</evidence>
<evidence type="ECO:0000256" key="5">
    <source>
        <dbReference type="ARBA" id="ARBA00022519"/>
    </source>
</evidence>
<proteinExistence type="inferred from homology"/>
<dbReference type="HOGENOM" id="CLU_084761_1_3_4"/>
<dbReference type="Pfam" id="PF12019">
    <property type="entry name" value="GspH"/>
    <property type="match status" value="1"/>
</dbReference>
<evidence type="ECO:0000256" key="10">
    <source>
        <dbReference type="ARBA" id="ARBA00030775"/>
    </source>
</evidence>
<gene>
    <name evidence="13" type="ordered locus">Veis_2827</name>
</gene>
<dbReference type="Gene3D" id="3.55.40.10">
    <property type="entry name" value="minor pseudopilin epsh domain"/>
    <property type="match status" value="1"/>
</dbReference>
<evidence type="ECO:0000256" key="7">
    <source>
        <dbReference type="ARBA" id="ARBA00022989"/>
    </source>
</evidence>
<reference evidence="14" key="1">
    <citation type="submission" date="2006-12" db="EMBL/GenBank/DDBJ databases">
        <title>Complete sequence of chromosome 1 of Verminephrobacter eiseniae EF01-2.</title>
        <authorList>
            <person name="Copeland A."/>
            <person name="Lucas S."/>
            <person name="Lapidus A."/>
            <person name="Barry K."/>
            <person name="Detter J.C."/>
            <person name="Glavina del Rio T."/>
            <person name="Dalin E."/>
            <person name="Tice H."/>
            <person name="Pitluck S."/>
            <person name="Chertkov O."/>
            <person name="Brettin T."/>
            <person name="Bruce D."/>
            <person name="Han C."/>
            <person name="Tapia R."/>
            <person name="Gilna P."/>
            <person name="Schmutz J."/>
            <person name="Larimer F."/>
            <person name="Land M."/>
            <person name="Hauser L."/>
            <person name="Kyrpides N."/>
            <person name="Kim E."/>
            <person name="Stahl D."/>
            <person name="Richardson P."/>
        </authorList>
    </citation>
    <scope>NUCLEOTIDE SEQUENCE [LARGE SCALE GENOMIC DNA]</scope>
    <source>
        <strain evidence="14">EF01-2</strain>
    </source>
</reference>
<evidence type="ECO:0000313" key="13">
    <source>
        <dbReference type="EMBL" id="ABM58565.1"/>
    </source>
</evidence>
<evidence type="ECO:0000256" key="6">
    <source>
        <dbReference type="ARBA" id="ARBA00022692"/>
    </source>
</evidence>
<keyword evidence="5" id="KW-0997">Cell inner membrane</keyword>
<dbReference type="Proteomes" id="UP000000374">
    <property type="component" value="Chromosome"/>
</dbReference>
<dbReference type="EMBL" id="CP000542">
    <property type="protein sequence ID" value="ABM58565.1"/>
    <property type="molecule type" value="Genomic_DNA"/>
</dbReference>
<dbReference type="SUPFAM" id="SSF54523">
    <property type="entry name" value="Pili subunits"/>
    <property type="match status" value="1"/>
</dbReference>
<comment type="subcellular location">
    <subcellularLocation>
        <location evidence="1">Cell inner membrane</location>
        <topology evidence="1">Single-pass membrane protein</topology>
    </subcellularLocation>
</comment>
<evidence type="ECO:0000256" key="2">
    <source>
        <dbReference type="ARBA" id="ARBA00021549"/>
    </source>
</evidence>
<keyword evidence="14" id="KW-1185">Reference proteome</keyword>
<evidence type="ECO:0000256" key="3">
    <source>
        <dbReference type="ARBA" id="ARBA00022475"/>
    </source>
</evidence>
<dbReference type="NCBIfam" id="TIGR02532">
    <property type="entry name" value="IV_pilin_GFxxxE"/>
    <property type="match status" value="1"/>
</dbReference>
<accession>A1WLQ8</accession>
<dbReference type="InterPro" id="IPR012902">
    <property type="entry name" value="N_methyl_site"/>
</dbReference>
<dbReference type="Pfam" id="PF07963">
    <property type="entry name" value="N_methyl"/>
    <property type="match status" value="1"/>
</dbReference>
<evidence type="ECO:0000256" key="11">
    <source>
        <dbReference type="SAM" id="Phobius"/>
    </source>
</evidence>
<keyword evidence="6 11" id="KW-0812">Transmembrane</keyword>